<evidence type="ECO:0000313" key="1">
    <source>
        <dbReference type="EMBL" id="GCE04865.1"/>
    </source>
</evidence>
<reference evidence="2" key="1">
    <citation type="submission" date="2018-12" db="EMBL/GenBank/DDBJ databases">
        <title>Tengunoibacter tsumagoiensis gen. nov., sp. nov., Dictyobacter kobayashii sp. nov., D. alpinus sp. nov., and D. joshuensis sp. nov. and description of Dictyobacteraceae fam. nov. within the order Ktedonobacterales isolated from Tengu-no-mugimeshi.</title>
        <authorList>
            <person name="Wang C.M."/>
            <person name="Zheng Y."/>
            <person name="Sakai Y."/>
            <person name="Toyoda A."/>
            <person name="Minakuchi Y."/>
            <person name="Abe K."/>
            <person name="Yokota A."/>
            <person name="Yabe S."/>
        </authorList>
    </citation>
    <scope>NUCLEOTIDE SEQUENCE [LARGE SCALE GENOMIC DNA]</scope>
    <source>
        <strain evidence="2">S-27</strain>
    </source>
</reference>
<evidence type="ECO:0000313" key="2">
    <source>
        <dbReference type="Proteomes" id="UP000287224"/>
    </source>
</evidence>
<dbReference type="EMBL" id="BIFQ01000001">
    <property type="protein sequence ID" value="GCE04865.1"/>
    <property type="molecule type" value="Genomic_DNA"/>
</dbReference>
<gene>
    <name evidence="1" type="ORF">KDAU_21940</name>
</gene>
<protein>
    <submittedName>
        <fullName evidence="1">Uncharacterized protein</fullName>
    </submittedName>
</protein>
<name>A0A401ZDD7_9CHLR</name>
<keyword evidence="2" id="KW-1185">Reference proteome</keyword>
<accession>A0A401ZDD7</accession>
<dbReference type="AlphaFoldDB" id="A0A401ZDD7"/>
<dbReference type="Proteomes" id="UP000287224">
    <property type="component" value="Unassembled WGS sequence"/>
</dbReference>
<proteinExistence type="predicted"/>
<organism evidence="1 2">
    <name type="scientific">Dictyobacter aurantiacus</name>
    <dbReference type="NCBI Taxonomy" id="1936993"/>
    <lineage>
        <taxon>Bacteria</taxon>
        <taxon>Bacillati</taxon>
        <taxon>Chloroflexota</taxon>
        <taxon>Ktedonobacteria</taxon>
        <taxon>Ktedonobacterales</taxon>
        <taxon>Dictyobacteraceae</taxon>
        <taxon>Dictyobacter</taxon>
    </lineage>
</organism>
<sequence length="179" mass="19024">MENESSSPLMPSCGRRVSLNVFYSLCVSERGRPHTRVRCAAALVFLCWCNRGADAPRLHQHKHGFAALAAPHTNGFAALAAPYTNGFAALAAPYTNGFAALAAPYTNGFAALAAPYTNGFAALAAPYTNGFAALVFMLVHGARMRAPCTNIKTSAAAQRTRVWGRPRVPTVSNKSQTHS</sequence>
<comment type="caution">
    <text evidence="1">The sequence shown here is derived from an EMBL/GenBank/DDBJ whole genome shotgun (WGS) entry which is preliminary data.</text>
</comment>